<dbReference type="Gene3D" id="3.20.20.80">
    <property type="entry name" value="Glycosidases"/>
    <property type="match status" value="1"/>
</dbReference>
<gene>
    <name evidence="8" type="ORF">GCM10025866_30150</name>
</gene>
<dbReference type="SUPFAM" id="SSF49785">
    <property type="entry name" value="Galactose-binding domain-like"/>
    <property type="match status" value="1"/>
</dbReference>
<dbReference type="EC" id="3.2.1.25" evidence="3"/>
<evidence type="ECO:0000256" key="1">
    <source>
        <dbReference type="ARBA" id="ARBA00000829"/>
    </source>
</evidence>
<dbReference type="SUPFAM" id="SSF51445">
    <property type="entry name" value="(Trans)glycosidases"/>
    <property type="match status" value="1"/>
</dbReference>
<evidence type="ECO:0000313" key="9">
    <source>
        <dbReference type="Proteomes" id="UP001321498"/>
    </source>
</evidence>
<comment type="catalytic activity">
    <reaction evidence="1">
        <text>Hydrolysis of terminal, non-reducing beta-D-mannose residues in beta-D-mannosides.</text>
        <dbReference type="EC" id="3.2.1.25"/>
    </reaction>
</comment>
<keyword evidence="9" id="KW-1185">Reference proteome</keyword>
<accession>A0ABN6XQH2</accession>
<dbReference type="InterPro" id="IPR008979">
    <property type="entry name" value="Galactose-bd-like_sf"/>
</dbReference>
<sequence>MPPLPRPPLVLDLGGKGWEVRDALGDTWEWYIRSAISAGNSVGAAVGAAQGAPGWLPATVPGSAITDLLAAGELPDPRVARNSRFAEWTATRSWVYRRAVELPEPAAGSSAVLELDGVDPGARVFWDGAPLGEVRGLFRSARVPVPAAAGLHTLALVVAPVPESEPQVGRTERVRVHAPRMNYGWDFCPPFPNQGIWQGIRLRVGRDLLSEVSVRTELRGKDGAVIVSTDRDVSTEVLLDGDVVARGSAEVHVASPELWWPAGLGAQRLYVVRVSTPDDERFFRVGFRSAAFEQNPGAPKGALPYTAVVNGVRVPLVGWNWVPADAQYAAGRTRLAHLLSLAAESGARLLRVWGGGLIETEEFYRLCDEAGLLVWQEFSQSSSGAQSAPAADDAFVDYLRREAEAIVPTRTHHPSLLMWGGGNELDEGGVPLDEDRSPALAALREVVERLDPGRHWVATSPTGPAFHNRLDVIESAPDDQHDVHGPWEHQGLVDHYRLYNAGNSLAHTEFGVEGMTNRRALDRLVPAADQWPADRTSAVYRHLGDWWNNADLVQRAFGGRLSDVDGMRRASQWLQATGLAYAVEADRRRAPRCSMVLPWQLNESFPNAWCTAVVDWLGEPKPAFDAVARAFRGDRVTIRTDAVAWGGGVASAEAWVWWETGRGPGRVALRAVDFAGALLAETTWTVGSADDPHPVGGLELPAPPGLFLWEAEWVGADGERIDVERLVATGAADFSALLDLAPATLELSRTGGTLTVAHAAGPAVVGLRLSDARPLAAAGPLLRSTGDPRPLLPGETRQFRVDAASEGDLILEAFNVPPIRVPGPH</sequence>
<feature type="domain" description="Beta-mannosidase-like galactose-binding" evidence="7">
    <location>
        <begin position="50"/>
        <end position="198"/>
    </location>
</feature>
<keyword evidence="4" id="KW-0378">Hydrolase</keyword>
<dbReference type="InterPro" id="IPR036156">
    <property type="entry name" value="Beta-gal/glucu_dom_sf"/>
</dbReference>
<dbReference type="Pfam" id="PF00703">
    <property type="entry name" value="Glyco_hydro_2"/>
    <property type="match status" value="1"/>
</dbReference>
<evidence type="ECO:0000256" key="4">
    <source>
        <dbReference type="ARBA" id="ARBA00022801"/>
    </source>
</evidence>
<reference evidence="9" key="1">
    <citation type="journal article" date="2019" name="Int. J. Syst. Evol. Microbiol.">
        <title>The Global Catalogue of Microorganisms (GCM) 10K type strain sequencing project: providing services to taxonomists for standard genome sequencing and annotation.</title>
        <authorList>
            <consortium name="The Broad Institute Genomics Platform"/>
            <consortium name="The Broad Institute Genome Sequencing Center for Infectious Disease"/>
            <person name="Wu L."/>
            <person name="Ma J."/>
        </authorList>
    </citation>
    <scope>NUCLEOTIDE SEQUENCE [LARGE SCALE GENOMIC DNA]</scope>
    <source>
        <strain evidence="9">NBRC 108725</strain>
    </source>
</reference>
<dbReference type="EMBL" id="AP027731">
    <property type="protein sequence ID" value="BDZ47106.1"/>
    <property type="molecule type" value="Genomic_DNA"/>
</dbReference>
<evidence type="ECO:0000259" key="6">
    <source>
        <dbReference type="Pfam" id="PF00703"/>
    </source>
</evidence>
<proteinExistence type="inferred from homology"/>
<dbReference type="PANTHER" id="PTHR43730:SF1">
    <property type="entry name" value="BETA-MANNOSIDASE"/>
    <property type="match status" value="1"/>
</dbReference>
<dbReference type="InterPro" id="IPR054593">
    <property type="entry name" value="Beta-mannosidase-like_N2"/>
</dbReference>
<dbReference type="Gene3D" id="2.60.40.10">
    <property type="entry name" value="Immunoglobulins"/>
    <property type="match status" value="1"/>
</dbReference>
<dbReference type="InterPro" id="IPR006102">
    <property type="entry name" value="Ig-like_GH2"/>
</dbReference>
<protein>
    <recommendedName>
        <fullName evidence="3">beta-mannosidase</fullName>
        <ecNumber evidence="3">3.2.1.25</ecNumber>
    </recommendedName>
</protein>
<dbReference type="Proteomes" id="UP001321498">
    <property type="component" value="Chromosome"/>
</dbReference>
<dbReference type="InterPro" id="IPR050887">
    <property type="entry name" value="Beta-mannosidase_GH2"/>
</dbReference>
<dbReference type="InterPro" id="IPR013783">
    <property type="entry name" value="Ig-like_fold"/>
</dbReference>
<evidence type="ECO:0000256" key="2">
    <source>
        <dbReference type="ARBA" id="ARBA00007401"/>
    </source>
</evidence>
<dbReference type="SUPFAM" id="SSF49303">
    <property type="entry name" value="beta-Galactosidase/glucuronidase domain"/>
    <property type="match status" value="1"/>
</dbReference>
<evidence type="ECO:0000259" key="7">
    <source>
        <dbReference type="Pfam" id="PF22666"/>
    </source>
</evidence>
<name>A0ABN6XQH2_9MICO</name>
<dbReference type="InterPro" id="IPR017853">
    <property type="entry name" value="GH"/>
</dbReference>
<dbReference type="PANTHER" id="PTHR43730">
    <property type="entry name" value="BETA-MANNOSIDASE"/>
    <property type="match status" value="1"/>
</dbReference>
<keyword evidence="5" id="KW-0326">Glycosidase</keyword>
<evidence type="ECO:0000256" key="3">
    <source>
        <dbReference type="ARBA" id="ARBA00012754"/>
    </source>
</evidence>
<dbReference type="RefSeq" id="WP_286277051.1">
    <property type="nucleotide sequence ID" value="NZ_AP027731.1"/>
</dbReference>
<dbReference type="Pfam" id="PF22666">
    <property type="entry name" value="Glyco_hydro_2_N2"/>
    <property type="match status" value="1"/>
</dbReference>
<feature type="domain" description="Glycoside hydrolase family 2 immunoglobulin-like beta-sandwich" evidence="6">
    <location>
        <begin position="206"/>
        <end position="288"/>
    </location>
</feature>
<dbReference type="Gene3D" id="2.60.120.260">
    <property type="entry name" value="Galactose-binding domain-like"/>
    <property type="match status" value="1"/>
</dbReference>
<comment type="similarity">
    <text evidence="2">Belongs to the glycosyl hydrolase 2 family.</text>
</comment>
<evidence type="ECO:0000256" key="5">
    <source>
        <dbReference type="ARBA" id="ARBA00023295"/>
    </source>
</evidence>
<evidence type="ECO:0000313" key="8">
    <source>
        <dbReference type="EMBL" id="BDZ47106.1"/>
    </source>
</evidence>
<organism evidence="8 9">
    <name type="scientific">Naasia aerilata</name>
    <dbReference type="NCBI Taxonomy" id="1162966"/>
    <lineage>
        <taxon>Bacteria</taxon>
        <taxon>Bacillati</taxon>
        <taxon>Actinomycetota</taxon>
        <taxon>Actinomycetes</taxon>
        <taxon>Micrococcales</taxon>
        <taxon>Microbacteriaceae</taxon>
        <taxon>Naasia</taxon>
    </lineage>
</organism>